<dbReference type="EMBL" id="JAMFTS010000002">
    <property type="protein sequence ID" value="KAJ4792765.1"/>
    <property type="molecule type" value="Genomic_DNA"/>
</dbReference>
<dbReference type="PANTHER" id="PTHR47122">
    <property type="entry name" value="MYB-LIKE DNA-BINDING DOMAIN CONTAINING PROTEIN, EXPRESSED"/>
    <property type="match status" value="1"/>
</dbReference>
<sequence>MEVVAQEENGEHVNNGSELVKSHASDPLVYQLVRVEGDGTLVPATEDEVMQFGHLLDDGKVEDLPSVEDISKVETFLPASVLCTDKSNLKGLSQSENIMKDEQKLHTNLEDANNPNKPDKNPPSQDISAETTQNSTVVNTAQASETEKTDATSTPAIENPSPIPDMSTVGSKPNFSLLTKDEICLDGLSIRELQEVFLATFGRRTNVKDKSWLKRRIAMGLTKSCKVPTSNFVIKDKQIVPKEGGAQYEENLQESCETESPQEFTRKRVRNANWNFENTLRDGKSRVEFLSPEEDSSTSKRMRKPTKRYIEELSSLDNREESMRLTSLFVRNNHDRPVRSRVRPNREIGSLGAAFRTRNDSLGGFQVQVPFASRARRCRPRKNLVAFMPHADSLLVEDENIMQEVETEKLTRKMRASAHKNRQLKDIANKQEKENQEETVAESDEVPEILPDEAQSGEENANDSNHDECESLPKGSHMRRKHHRAWTLCEVLKLVEGVARYGAGRWSEIRRLSFASYSYRTSVDLKDKWRNLLKASMAQPSVEKEGKNTRKPASLPIPTSILSRVRELAELHAQAGSESPTNKFTQVHGRKVVQGKGSGFL</sequence>
<dbReference type="PROSITE" id="PS50090">
    <property type="entry name" value="MYB_LIKE"/>
    <property type="match status" value="1"/>
</dbReference>
<feature type="region of interest" description="Disordered" evidence="2">
    <location>
        <begin position="1"/>
        <end position="20"/>
    </location>
</feature>
<evidence type="ECO:0000259" key="4">
    <source>
        <dbReference type="PROSITE" id="PS51294"/>
    </source>
</evidence>
<dbReference type="PROSITE" id="PS51294">
    <property type="entry name" value="HTH_MYB"/>
    <property type="match status" value="1"/>
</dbReference>
<feature type="region of interest" description="Disordered" evidence="2">
    <location>
        <begin position="109"/>
        <end position="169"/>
    </location>
</feature>
<feature type="compositionally biased region" description="Acidic residues" evidence="2">
    <location>
        <begin position="437"/>
        <end position="451"/>
    </location>
</feature>
<comment type="caution">
    <text evidence="5">The sequence shown here is derived from an EMBL/GenBank/DDBJ whole genome shotgun (WGS) entry which is preliminary data.</text>
</comment>
<dbReference type="InterPro" id="IPR001005">
    <property type="entry name" value="SANT/Myb"/>
</dbReference>
<dbReference type="CDD" id="cd11660">
    <property type="entry name" value="SANT_TRF"/>
    <property type="match status" value="1"/>
</dbReference>
<feature type="compositionally biased region" description="Basic residues" evidence="2">
    <location>
        <begin position="412"/>
        <end position="422"/>
    </location>
</feature>
<feature type="compositionally biased region" description="Basic and acidic residues" evidence="2">
    <location>
        <begin position="423"/>
        <end position="436"/>
    </location>
</feature>
<evidence type="ECO:0000313" key="6">
    <source>
        <dbReference type="Proteomes" id="UP001140206"/>
    </source>
</evidence>
<dbReference type="Proteomes" id="UP001140206">
    <property type="component" value="Chromosome 2"/>
</dbReference>
<dbReference type="PANTHER" id="PTHR47122:SF4">
    <property type="entry name" value="TRF-LIKE 3"/>
    <property type="match status" value="1"/>
</dbReference>
<evidence type="ECO:0000313" key="5">
    <source>
        <dbReference type="EMBL" id="KAJ4792765.1"/>
    </source>
</evidence>
<keyword evidence="6" id="KW-1185">Reference proteome</keyword>
<accession>A0AAV8FMD3</accession>
<dbReference type="AlphaFoldDB" id="A0AAV8FMD3"/>
<dbReference type="SUPFAM" id="SSF46689">
    <property type="entry name" value="Homeodomain-like"/>
    <property type="match status" value="1"/>
</dbReference>
<dbReference type="InterPro" id="IPR017930">
    <property type="entry name" value="Myb_dom"/>
</dbReference>
<gene>
    <name evidence="5" type="ORF">LUZ62_044011</name>
</gene>
<dbReference type="Gene3D" id="1.10.246.220">
    <property type="match status" value="1"/>
</dbReference>
<feature type="domain" description="HTH myb-type" evidence="4">
    <location>
        <begin position="478"/>
        <end position="537"/>
    </location>
</feature>
<evidence type="ECO:0000256" key="2">
    <source>
        <dbReference type="SAM" id="MobiDB-lite"/>
    </source>
</evidence>
<evidence type="ECO:0000259" key="3">
    <source>
        <dbReference type="PROSITE" id="PS50090"/>
    </source>
</evidence>
<protein>
    <submittedName>
        <fullName evidence="5">MYB-related protein</fullName>
    </submittedName>
</protein>
<proteinExistence type="predicted"/>
<reference evidence="5" key="1">
    <citation type="submission" date="2022-08" db="EMBL/GenBank/DDBJ databases">
        <authorList>
            <person name="Marques A."/>
        </authorList>
    </citation>
    <scope>NUCLEOTIDE SEQUENCE</scope>
    <source>
        <strain evidence="5">RhyPub2mFocal</strain>
        <tissue evidence="5">Leaves</tissue>
    </source>
</reference>
<dbReference type="InterPro" id="IPR009057">
    <property type="entry name" value="Homeodomain-like_sf"/>
</dbReference>
<name>A0AAV8FMD3_9POAL</name>
<evidence type="ECO:0000256" key="1">
    <source>
        <dbReference type="ARBA" id="ARBA00023125"/>
    </source>
</evidence>
<dbReference type="Pfam" id="PF00249">
    <property type="entry name" value="Myb_DNA-binding"/>
    <property type="match status" value="1"/>
</dbReference>
<feature type="compositionally biased region" description="Polar residues" evidence="2">
    <location>
        <begin position="124"/>
        <end position="144"/>
    </location>
</feature>
<feature type="region of interest" description="Disordered" evidence="2">
    <location>
        <begin position="412"/>
        <end position="477"/>
    </location>
</feature>
<dbReference type="SMART" id="SM00717">
    <property type="entry name" value="SANT"/>
    <property type="match status" value="1"/>
</dbReference>
<keyword evidence="1" id="KW-0238">DNA-binding</keyword>
<organism evidence="5 6">
    <name type="scientific">Rhynchospora pubera</name>
    <dbReference type="NCBI Taxonomy" id="906938"/>
    <lineage>
        <taxon>Eukaryota</taxon>
        <taxon>Viridiplantae</taxon>
        <taxon>Streptophyta</taxon>
        <taxon>Embryophyta</taxon>
        <taxon>Tracheophyta</taxon>
        <taxon>Spermatophyta</taxon>
        <taxon>Magnoliopsida</taxon>
        <taxon>Liliopsida</taxon>
        <taxon>Poales</taxon>
        <taxon>Cyperaceae</taxon>
        <taxon>Cyperoideae</taxon>
        <taxon>Rhynchosporeae</taxon>
        <taxon>Rhynchospora</taxon>
    </lineage>
</organism>
<dbReference type="GO" id="GO:0003677">
    <property type="term" value="F:DNA binding"/>
    <property type="evidence" value="ECO:0007669"/>
    <property type="project" value="UniProtKB-KW"/>
</dbReference>
<feature type="domain" description="Myb-like" evidence="3">
    <location>
        <begin position="486"/>
        <end position="533"/>
    </location>
</feature>